<dbReference type="SUPFAM" id="SSF64518">
    <property type="entry name" value="Phase 1 flagellin"/>
    <property type="match status" value="1"/>
</dbReference>
<dbReference type="GO" id="GO:0005198">
    <property type="term" value="F:structural molecule activity"/>
    <property type="evidence" value="ECO:0007669"/>
    <property type="project" value="InterPro"/>
</dbReference>
<keyword evidence="9" id="KW-0969">Cilium</keyword>
<dbReference type="Gene3D" id="1.20.1330.10">
    <property type="entry name" value="f41 fragment of flagellin, N-terminal domain"/>
    <property type="match status" value="1"/>
</dbReference>
<keyword evidence="6" id="KW-0175">Coiled coil</keyword>
<evidence type="ECO:0000256" key="6">
    <source>
        <dbReference type="SAM" id="Coils"/>
    </source>
</evidence>
<dbReference type="PANTHER" id="PTHR42792">
    <property type="entry name" value="FLAGELLIN"/>
    <property type="match status" value="1"/>
</dbReference>
<comment type="similarity">
    <text evidence="3">Belongs to the bacterial flagellin family.</text>
</comment>
<evidence type="ECO:0000256" key="4">
    <source>
        <dbReference type="ARBA" id="ARBA00022525"/>
    </source>
</evidence>
<feature type="domain" description="Flagellin N-terminal" evidence="7">
    <location>
        <begin position="6"/>
        <end position="139"/>
    </location>
</feature>
<evidence type="ECO:0000256" key="3">
    <source>
        <dbReference type="ARBA" id="ARBA00005709"/>
    </source>
</evidence>
<dbReference type="Proteomes" id="UP000298049">
    <property type="component" value="Chromosome"/>
</dbReference>
<evidence type="ECO:0000259" key="7">
    <source>
        <dbReference type="Pfam" id="PF00669"/>
    </source>
</evidence>
<evidence type="ECO:0000259" key="8">
    <source>
        <dbReference type="Pfam" id="PF00700"/>
    </source>
</evidence>
<dbReference type="InterPro" id="IPR046358">
    <property type="entry name" value="Flagellin_C"/>
</dbReference>
<dbReference type="EMBL" id="CP031093">
    <property type="protein sequence ID" value="QCF25863.1"/>
    <property type="molecule type" value="Genomic_DNA"/>
</dbReference>
<dbReference type="OrthoDB" id="9768249at2"/>
<organism evidence="9 10">
    <name type="scientific">Hydrocarboniclastica marina</name>
    <dbReference type="NCBI Taxonomy" id="2259620"/>
    <lineage>
        <taxon>Bacteria</taxon>
        <taxon>Pseudomonadati</taxon>
        <taxon>Pseudomonadota</taxon>
        <taxon>Gammaproteobacteria</taxon>
        <taxon>Alteromonadales</taxon>
        <taxon>Alteromonadaceae</taxon>
        <taxon>Hydrocarboniclastica</taxon>
    </lineage>
</organism>
<gene>
    <name evidence="9" type="primary">flgL</name>
    <name evidence="9" type="ORF">soil367_07985</name>
</gene>
<keyword evidence="9" id="KW-0282">Flagellum</keyword>
<keyword evidence="9" id="KW-0966">Cell projection</keyword>
<evidence type="ECO:0000313" key="9">
    <source>
        <dbReference type="EMBL" id="QCF25863.1"/>
    </source>
</evidence>
<name>A0A4P7XGU6_9ALTE</name>
<dbReference type="Pfam" id="PF00669">
    <property type="entry name" value="Flagellin_N"/>
    <property type="match status" value="1"/>
</dbReference>
<dbReference type="AlphaFoldDB" id="A0A4P7XGU6"/>
<dbReference type="GO" id="GO:0071973">
    <property type="term" value="P:bacterial-type flagellum-dependent cell motility"/>
    <property type="evidence" value="ECO:0007669"/>
    <property type="project" value="InterPro"/>
</dbReference>
<dbReference type="GO" id="GO:0009424">
    <property type="term" value="C:bacterial-type flagellum hook"/>
    <property type="evidence" value="ECO:0007669"/>
    <property type="project" value="InterPro"/>
</dbReference>
<dbReference type="RefSeq" id="WP_136548583.1">
    <property type="nucleotide sequence ID" value="NZ_CP031093.1"/>
</dbReference>
<accession>A0A4P7XGU6</accession>
<protein>
    <submittedName>
        <fullName evidence="9">Flagellar hook-associated protein 3</fullName>
    </submittedName>
</protein>
<dbReference type="GO" id="GO:0005576">
    <property type="term" value="C:extracellular region"/>
    <property type="evidence" value="ECO:0007669"/>
    <property type="project" value="UniProtKB-SubCell"/>
</dbReference>
<dbReference type="InterPro" id="IPR001492">
    <property type="entry name" value="Flagellin"/>
</dbReference>
<dbReference type="PANTHER" id="PTHR42792:SF1">
    <property type="entry name" value="FLAGELLAR HOOK-ASSOCIATED PROTEIN 3"/>
    <property type="match status" value="1"/>
</dbReference>
<evidence type="ECO:0000256" key="2">
    <source>
        <dbReference type="ARBA" id="ARBA00004613"/>
    </source>
</evidence>
<proteinExistence type="inferred from homology"/>
<dbReference type="InterPro" id="IPR001029">
    <property type="entry name" value="Flagellin_N"/>
</dbReference>
<dbReference type="Pfam" id="PF00700">
    <property type="entry name" value="Flagellin_C"/>
    <property type="match status" value="1"/>
</dbReference>
<evidence type="ECO:0000313" key="10">
    <source>
        <dbReference type="Proteomes" id="UP000298049"/>
    </source>
</evidence>
<feature type="domain" description="Flagellin C-terminal" evidence="8">
    <location>
        <begin position="212"/>
        <end position="289"/>
    </location>
</feature>
<dbReference type="PRINTS" id="PR00207">
    <property type="entry name" value="FLAGELLIN"/>
</dbReference>
<dbReference type="InterPro" id="IPR013384">
    <property type="entry name" value="Flagell_FlgL"/>
</dbReference>
<reference evidence="9 10" key="1">
    <citation type="submission" date="2018-07" db="EMBL/GenBank/DDBJ databases">
        <title>Marsedoiliclastica nanhaica gen. nov. sp. nov., a novel marine hydrocarbonoclastic bacterium isolated from an in-situ enriched hydrocarbon-degrading consortium in deep-sea sediment.</title>
        <authorList>
            <person name="Dong C."/>
            <person name="Ma T."/>
            <person name="Liu R."/>
            <person name="Shao Z."/>
        </authorList>
    </citation>
    <scope>NUCLEOTIDE SEQUENCE [LARGE SCALE GENOMIC DNA]</scope>
    <source>
        <strain evidence="10">soil36-7</strain>
    </source>
</reference>
<dbReference type="NCBIfam" id="TIGR02550">
    <property type="entry name" value="flagell_flgL"/>
    <property type="match status" value="1"/>
</dbReference>
<dbReference type="KEGG" id="hmi:soil367_07985"/>
<keyword evidence="10" id="KW-1185">Reference proteome</keyword>
<evidence type="ECO:0000256" key="5">
    <source>
        <dbReference type="ARBA" id="ARBA00023143"/>
    </source>
</evidence>
<sequence length="294" mass="32562">MRISSQQIFHTSVQRMQDISMQQAKTQEQLSTGNRVNRPSDDPVAASRMLQLDQELARTEQFQRNIDFAENRLQQEDSTLNSMNDLLVRVRELTVQVGNGSLSADDRSYISAELSQRLEQMAGLANSKDSNGQYVFGGYDGDNPPYVQVAGAWTYQGTTDQRSLEIDSGVKVPISDNGDRILGGEATFATLEKLISDIAAGDINVAVEDALTGIDDAQSRILEVRAQVGARLNTIESTRDFHTDSTVLTEGVLSEIRDLDYAEAISRFSQQNMVLQAAQQSFSRISQLSLFDRL</sequence>
<keyword evidence="4" id="KW-0964">Secreted</keyword>
<keyword evidence="5" id="KW-0975">Bacterial flagellum</keyword>
<feature type="coiled-coil region" evidence="6">
    <location>
        <begin position="52"/>
        <end position="86"/>
    </location>
</feature>
<comment type="subcellular location">
    <subcellularLocation>
        <location evidence="1">Bacterial flagellum</location>
    </subcellularLocation>
    <subcellularLocation>
        <location evidence="2">Secreted</location>
    </subcellularLocation>
</comment>
<evidence type="ECO:0000256" key="1">
    <source>
        <dbReference type="ARBA" id="ARBA00004365"/>
    </source>
</evidence>